<dbReference type="EMBL" id="LGSR01000019">
    <property type="protein sequence ID" value="KOS20032.1"/>
    <property type="molecule type" value="Genomic_DNA"/>
</dbReference>
<evidence type="ECO:0000256" key="1">
    <source>
        <dbReference type="SAM" id="SignalP"/>
    </source>
</evidence>
<dbReference type="AlphaFoldDB" id="A0A0M9VUR1"/>
<protein>
    <submittedName>
        <fullName evidence="2">Uncharacterized protein</fullName>
    </submittedName>
</protein>
<gene>
    <name evidence="2" type="ORF">ESCO_005764</name>
</gene>
<feature type="chain" id="PRO_5005839558" evidence="1">
    <location>
        <begin position="19"/>
        <end position="134"/>
    </location>
</feature>
<sequence>MLSHTLLLSGLVALSAIASPVQPVSDSEDLTLLGKVEFYNDIFCGTPSASGHQYQVFAGAQTIVPFNNNIHALKYSNSGAGSGCVVRMWRAPSLLAVQCDTSNRANLVFEELVSDSNNKCLIIEQVPQCIEIDC</sequence>
<accession>A0A0M9VUR1</accession>
<keyword evidence="1" id="KW-0732">Signal</keyword>
<feature type="signal peptide" evidence="1">
    <location>
        <begin position="1"/>
        <end position="18"/>
    </location>
</feature>
<dbReference type="Proteomes" id="UP000053831">
    <property type="component" value="Unassembled WGS sequence"/>
</dbReference>
<proteinExistence type="predicted"/>
<evidence type="ECO:0000313" key="3">
    <source>
        <dbReference type="Proteomes" id="UP000053831"/>
    </source>
</evidence>
<organism evidence="2 3">
    <name type="scientific">Escovopsis weberi</name>
    <dbReference type="NCBI Taxonomy" id="150374"/>
    <lineage>
        <taxon>Eukaryota</taxon>
        <taxon>Fungi</taxon>
        <taxon>Dikarya</taxon>
        <taxon>Ascomycota</taxon>
        <taxon>Pezizomycotina</taxon>
        <taxon>Sordariomycetes</taxon>
        <taxon>Hypocreomycetidae</taxon>
        <taxon>Hypocreales</taxon>
        <taxon>Hypocreaceae</taxon>
        <taxon>Escovopsis</taxon>
    </lineage>
</organism>
<evidence type="ECO:0000313" key="2">
    <source>
        <dbReference type="EMBL" id="KOS20032.1"/>
    </source>
</evidence>
<keyword evidence="3" id="KW-1185">Reference proteome</keyword>
<reference evidence="2 3" key="1">
    <citation type="submission" date="2015-07" db="EMBL/GenBank/DDBJ databases">
        <title>The genome of the fungus Escovopsis weberi, a specialized disease agent of ant agriculture.</title>
        <authorList>
            <person name="de Man T.J."/>
            <person name="Stajich J.E."/>
            <person name="Kubicek C.P."/>
            <person name="Chenthamara K."/>
            <person name="Atanasova L."/>
            <person name="Druzhinina I.S."/>
            <person name="Birnbaum S."/>
            <person name="Barribeau S.M."/>
            <person name="Teiling C."/>
            <person name="Suen G."/>
            <person name="Currie C."/>
            <person name="Gerardo N.M."/>
        </authorList>
    </citation>
    <scope>NUCLEOTIDE SEQUENCE [LARGE SCALE GENOMIC DNA]</scope>
</reference>
<name>A0A0M9VUR1_ESCWE</name>
<comment type="caution">
    <text evidence="2">The sequence shown here is derived from an EMBL/GenBank/DDBJ whole genome shotgun (WGS) entry which is preliminary data.</text>
</comment>